<dbReference type="Proteomes" id="UP000006764">
    <property type="component" value="Chromosome"/>
</dbReference>
<protein>
    <recommendedName>
        <fullName evidence="1">FAS1-like dehydratase domain-containing protein</fullName>
    </recommendedName>
</protein>
<dbReference type="HOGENOM" id="CLU_1727496_0_0_6"/>
<dbReference type="Pfam" id="PF13452">
    <property type="entry name" value="FAS1_DH_region"/>
    <property type="match status" value="1"/>
</dbReference>
<evidence type="ECO:0000259" key="1">
    <source>
        <dbReference type="Pfam" id="PF13452"/>
    </source>
</evidence>
<organism evidence="2 3">
    <name type="scientific">Isoalcanivorax pacificus W11-5</name>
    <dbReference type="NCBI Taxonomy" id="391936"/>
    <lineage>
        <taxon>Bacteria</taxon>
        <taxon>Pseudomonadati</taxon>
        <taxon>Pseudomonadota</taxon>
        <taxon>Gammaproteobacteria</taxon>
        <taxon>Oceanospirillales</taxon>
        <taxon>Alcanivoracaceae</taxon>
        <taxon>Isoalcanivorax</taxon>
    </lineage>
</organism>
<sequence>MTLLTDALRALIGTEVPPFEFEISRNDLKKYAVATGQTRRCYLDGDEAPLLFLFSAMMPVIPLDQLLPDGRQPDSPLIPELPLKRIMAGGSDYQIHRKVRPGDVLVCRQRLADLYEKNGSAGPLIFMVFENRFETRSGEPVVIERLTRIAR</sequence>
<reference evidence="2 3" key="1">
    <citation type="journal article" date="2012" name="J. Bacteriol.">
        <title>Genome sequence of an alkane-degrading bacterium, Alcanivorax pacificus type strain W11-5, isolated from deep sea sediment.</title>
        <authorList>
            <person name="Lai Q."/>
            <person name="Shao Z."/>
        </authorList>
    </citation>
    <scope>NUCLEOTIDE SEQUENCE [LARGE SCALE GENOMIC DNA]</scope>
    <source>
        <strain evidence="2 3">W11-5</strain>
    </source>
</reference>
<gene>
    <name evidence="2" type="ORF">S7S_00615</name>
</gene>
<dbReference type="RefSeq" id="WP_008739137.1">
    <property type="nucleotide sequence ID" value="NZ_CP004387.1"/>
</dbReference>
<dbReference type="AlphaFoldDB" id="A0A0B4XJF5"/>
<dbReference type="Gene3D" id="3.10.129.10">
    <property type="entry name" value="Hotdog Thioesterase"/>
    <property type="match status" value="1"/>
</dbReference>
<dbReference type="InterPro" id="IPR039569">
    <property type="entry name" value="FAS1-like_DH_region"/>
</dbReference>
<dbReference type="SUPFAM" id="SSF54637">
    <property type="entry name" value="Thioesterase/thiol ester dehydrase-isomerase"/>
    <property type="match status" value="1"/>
</dbReference>
<name>A0A0B4XJF5_9GAMM</name>
<evidence type="ECO:0000313" key="3">
    <source>
        <dbReference type="Proteomes" id="UP000006764"/>
    </source>
</evidence>
<proteinExistence type="predicted"/>
<accession>A0A0B4XJF5</accession>
<dbReference type="InterPro" id="IPR029069">
    <property type="entry name" value="HotDog_dom_sf"/>
</dbReference>
<feature type="domain" description="FAS1-like dehydratase" evidence="1">
    <location>
        <begin position="10"/>
        <end position="142"/>
    </location>
</feature>
<dbReference type="STRING" id="391936.S7S_00615"/>
<keyword evidence="3" id="KW-1185">Reference proteome</keyword>
<evidence type="ECO:0000313" key="2">
    <source>
        <dbReference type="EMBL" id="AJD46547.1"/>
    </source>
</evidence>
<dbReference type="EMBL" id="CP004387">
    <property type="protein sequence ID" value="AJD46547.1"/>
    <property type="molecule type" value="Genomic_DNA"/>
</dbReference>
<dbReference type="KEGG" id="apac:S7S_00615"/>
<dbReference type="OrthoDB" id="7058495at2"/>